<dbReference type="PANTHER" id="PTHR39188">
    <property type="entry name" value="MEMBRANE-ASSOCIATED ZINC METALLOPROTEASE M50B"/>
    <property type="match status" value="1"/>
</dbReference>
<dbReference type="RefSeq" id="WP_073071970.1">
    <property type="nucleotide sequence ID" value="NZ_MPPI01000013.1"/>
</dbReference>
<dbReference type="Proteomes" id="UP000238634">
    <property type="component" value="Unassembled WGS sequence"/>
</dbReference>
<evidence type="ECO:0000256" key="4">
    <source>
        <dbReference type="ARBA" id="ARBA00022670"/>
    </source>
</evidence>
<reference evidence="19 20" key="2">
    <citation type="submission" date="2018-03" db="EMBL/GenBank/DDBJ databases">
        <title>The ancient ancestry and fast evolution of plastids.</title>
        <authorList>
            <person name="Moore K.R."/>
            <person name="Magnabosco C."/>
            <person name="Momper L."/>
            <person name="Gold D.A."/>
            <person name="Bosak T."/>
            <person name="Fournier G.P."/>
        </authorList>
    </citation>
    <scope>NUCLEOTIDE SEQUENCE [LARGE SCALE GENOMIC DNA]</scope>
    <source>
        <strain evidence="19 20">ULC007</strain>
    </source>
</reference>
<keyword evidence="3 14" id="KW-1003">Cell membrane</keyword>
<comment type="caution">
    <text evidence="19">The sequence shown here is derived from an EMBL/GenBank/DDBJ whole genome shotgun (WGS) entry which is preliminary data.</text>
</comment>
<dbReference type="PROSITE" id="PS51371">
    <property type="entry name" value="CBS"/>
    <property type="match status" value="1"/>
</dbReference>
<feature type="transmembrane region" description="Helical" evidence="14">
    <location>
        <begin position="150"/>
        <end position="172"/>
    </location>
</feature>
<proteinExistence type="inferred from homology"/>
<evidence type="ECO:0000256" key="9">
    <source>
        <dbReference type="ARBA" id="ARBA00022833"/>
    </source>
</evidence>
<feature type="domain" description="CBS" evidence="18">
    <location>
        <begin position="315"/>
        <end position="375"/>
    </location>
</feature>
<dbReference type="Pfam" id="PF02163">
    <property type="entry name" value="Peptidase_M50"/>
    <property type="match status" value="2"/>
</dbReference>
<feature type="transmembrane region" description="Helical" evidence="14">
    <location>
        <begin position="193"/>
        <end position="226"/>
    </location>
</feature>
<accession>A0A2T1DG61</accession>
<dbReference type="STRING" id="1920490.GCA_001895925_04700"/>
<keyword evidence="10 14" id="KW-1133">Transmembrane helix</keyword>
<evidence type="ECO:0000256" key="10">
    <source>
        <dbReference type="ARBA" id="ARBA00022989"/>
    </source>
</evidence>
<dbReference type="GO" id="GO:0006508">
    <property type="term" value="P:proteolysis"/>
    <property type="evidence" value="ECO:0007669"/>
    <property type="project" value="UniProtKB-KW"/>
</dbReference>
<evidence type="ECO:0000256" key="15">
    <source>
        <dbReference type="PIRSR" id="PIRSR006404-1"/>
    </source>
</evidence>
<evidence type="ECO:0000256" key="5">
    <source>
        <dbReference type="ARBA" id="ARBA00022692"/>
    </source>
</evidence>
<comment type="cofactor">
    <cofactor evidence="14 16">
        <name>Zn(2+)</name>
        <dbReference type="ChEBI" id="CHEBI:29105"/>
    </cofactor>
    <text evidence="14 16">Binds 1 zinc ion per subunit.</text>
</comment>
<feature type="binding site" evidence="16">
    <location>
        <position position="163"/>
    </location>
    <ligand>
        <name>Zn(2+)</name>
        <dbReference type="ChEBI" id="CHEBI:29105"/>
        <note>catalytic</note>
    </ligand>
</feature>
<reference evidence="19 20" key="1">
    <citation type="submission" date="2018-02" db="EMBL/GenBank/DDBJ databases">
        <authorList>
            <person name="Cohen D.B."/>
            <person name="Kent A.D."/>
        </authorList>
    </citation>
    <scope>NUCLEOTIDE SEQUENCE [LARGE SCALE GENOMIC DNA]</scope>
    <source>
        <strain evidence="19 20">ULC007</strain>
    </source>
</reference>
<feature type="binding site" evidence="16">
    <location>
        <position position="70"/>
    </location>
    <ligand>
        <name>Zn(2+)</name>
        <dbReference type="ChEBI" id="CHEBI:29105"/>
        <note>catalytic</note>
    </ligand>
</feature>
<feature type="active site" evidence="15">
    <location>
        <position position="67"/>
    </location>
</feature>
<keyword evidence="11 14" id="KW-0482">Metalloprotease</keyword>
<feature type="transmembrane region" description="Helical" evidence="14">
    <location>
        <begin position="43"/>
        <end position="65"/>
    </location>
</feature>
<feature type="transmembrane region" description="Helical" evidence="14">
    <location>
        <begin position="77"/>
        <end position="96"/>
    </location>
</feature>
<dbReference type="PIRSF" id="PIRSF006404">
    <property type="entry name" value="UCP006404_Pept_M50_CBS"/>
    <property type="match status" value="1"/>
</dbReference>
<keyword evidence="4 14" id="KW-0645">Protease</keyword>
<organism evidence="19 20">
    <name type="scientific">Phormidesmis priestleyi ULC007</name>
    <dbReference type="NCBI Taxonomy" id="1920490"/>
    <lineage>
        <taxon>Bacteria</taxon>
        <taxon>Bacillati</taxon>
        <taxon>Cyanobacteriota</taxon>
        <taxon>Cyanophyceae</taxon>
        <taxon>Leptolyngbyales</taxon>
        <taxon>Leptolyngbyaceae</taxon>
        <taxon>Phormidesmis</taxon>
    </lineage>
</organism>
<dbReference type="EMBL" id="PVWG01000010">
    <property type="protein sequence ID" value="PSB19489.1"/>
    <property type="molecule type" value="Genomic_DNA"/>
</dbReference>
<evidence type="ECO:0000256" key="1">
    <source>
        <dbReference type="ARBA" id="ARBA00004651"/>
    </source>
</evidence>
<keyword evidence="12 17" id="KW-0129">CBS domain</keyword>
<keyword evidence="6 14" id="KW-0479">Metal-binding</keyword>
<evidence type="ECO:0000256" key="14">
    <source>
        <dbReference type="PIRNR" id="PIRNR006404"/>
    </source>
</evidence>
<keyword evidence="13 14" id="KW-0472">Membrane</keyword>
<comment type="similarity">
    <text evidence="2 14">Belongs to the peptidase M50B family.</text>
</comment>
<evidence type="ECO:0000256" key="17">
    <source>
        <dbReference type="PROSITE-ProRule" id="PRU00703"/>
    </source>
</evidence>
<evidence type="ECO:0000256" key="3">
    <source>
        <dbReference type="ARBA" id="ARBA00022475"/>
    </source>
</evidence>
<evidence type="ECO:0000256" key="12">
    <source>
        <dbReference type="ARBA" id="ARBA00023122"/>
    </source>
</evidence>
<dbReference type="InterPro" id="IPR000644">
    <property type="entry name" value="CBS_dom"/>
</dbReference>
<dbReference type="AlphaFoldDB" id="A0A2T1DG61"/>
<evidence type="ECO:0000256" key="2">
    <source>
        <dbReference type="ARBA" id="ARBA00007931"/>
    </source>
</evidence>
<dbReference type="Gene3D" id="3.10.580.10">
    <property type="entry name" value="CBS-domain"/>
    <property type="match status" value="1"/>
</dbReference>
<dbReference type="PANTHER" id="PTHR39188:SF3">
    <property type="entry name" value="STAGE IV SPORULATION PROTEIN FB"/>
    <property type="match status" value="1"/>
</dbReference>
<evidence type="ECO:0000313" key="19">
    <source>
        <dbReference type="EMBL" id="PSB19489.1"/>
    </source>
</evidence>
<evidence type="ECO:0000256" key="11">
    <source>
        <dbReference type="ARBA" id="ARBA00023049"/>
    </source>
</evidence>
<keyword evidence="8 14" id="KW-0378">Hydrolase</keyword>
<evidence type="ECO:0000256" key="13">
    <source>
        <dbReference type="ARBA" id="ARBA00023136"/>
    </source>
</evidence>
<keyword evidence="5 14" id="KW-0812">Transmembrane</keyword>
<evidence type="ECO:0000256" key="16">
    <source>
        <dbReference type="PIRSR" id="PIRSR006404-2"/>
    </source>
</evidence>
<dbReference type="InterPro" id="IPR008915">
    <property type="entry name" value="Peptidase_M50"/>
</dbReference>
<evidence type="ECO:0000256" key="7">
    <source>
        <dbReference type="ARBA" id="ARBA00022737"/>
    </source>
</evidence>
<dbReference type="InterPro" id="IPR046342">
    <property type="entry name" value="CBS_dom_sf"/>
</dbReference>
<keyword evidence="7" id="KW-0677">Repeat</keyword>
<evidence type="ECO:0000256" key="8">
    <source>
        <dbReference type="ARBA" id="ARBA00022801"/>
    </source>
</evidence>
<feature type="transmembrane region" description="Helical" evidence="14">
    <location>
        <begin position="108"/>
        <end position="130"/>
    </location>
</feature>
<dbReference type="InterPro" id="IPR016483">
    <property type="entry name" value="UCP006404_Pept_M50_CBS"/>
</dbReference>
<name>A0A2T1DG61_9CYAN</name>
<evidence type="ECO:0000259" key="18">
    <source>
        <dbReference type="PROSITE" id="PS51371"/>
    </source>
</evidence>
<dbReference type="CDD" id="cd04639">
    <property type="entry name" value="CBS_pair_peptidase_M50"/>
    <property type="match status" value="1"/>
</dbReference>
<dbReference type="SUPFAM" id="SSF54631">
    <property type="entry name" value="CBS-domain pair"/>
    <property type="match status" value="1"/>
</dbReference>
<feature type="transmembrane region" description="Helical" evidence="14">
    <location>
        <begin position="12"/>
        <end position="31"/>
    </location>
</feature>
<dbReference type="OrthoDB" id="166377at2"/>
<dbReference type="GO" id="GO:0005886">
    <property type="term" value="C:plasma membrane"/>
    <property type="evidence" value="ECO:0007669"/>
    <property type="project" value="UniProtKB-SubCell"/>
</dbReference>
<evidence type="ECO:0000313" key="20">
    <source>
        <dbReference type="Proteomes" id="UP000238634"/>
    </source>
</evidence>
<dbReference type="GO" id="GO:0008237">
    <property type="term" value="F:metallopeptidase activity"/>
    <property type="evidence" value="ECO:0007669"/>
    <property type="project" value="UniProtKB-UniRule"/>
</dbReference>
<keyword evidence="20" id="KW-1185">Reference proteome</keyword>
<sequence>MQSSWRAGSLFGIPLLIDPSWFLVLALITLSDGSVFQKVHPEWGATIAWGTGLLMALLLFASVLLHELGHSFIAKTQGIPVKSITLFFFGGIAAIEQEPKTPGKAFQVAIAGPIVSFSLFILLSLLTVVFPGDSTPVAVLTQRLAAINLVLTLFNLIPGLPLDGGLVLKAIVWKITGSHFQGVHWAARVGKTLGSLAIALAILGVFGRAIPAFTGFYMALIGWFVVQNATAYDQQTALQEALLKLNAEAAMTREFRVVDANLTLRQFADDYLLSATRAPVYFAASDGRYRGRVDADSLQAIERSQWEVKTVFSIVQPLSEIPSVQESTALVDVIRLMETQNLPRVTVLSPAGAISGVIDRGDVVRSLSKKMNLPISDTAIKQIKDEGIYPPGLPLGAIAKAAADFR</sequence>
<protein>
    <recommendedName>
        <fullName evidence="14">Zinc metalloprotease</fullName>
    </recommendedName>
</protein>
<comment type="subcellular location">
    <subcellularLocation>
        <location evidence="1 14">Cell membrane</location>
        <topology evidence="1 14">Multi-pass membrane protein</topology>
    </subcellularLocation>
</comment>
<feature type="binding site" evidence="16">
    <location>
        <position position="66"/>
    </location>
    <ligand>
        <name>Zn(2+)</name>
        <dbReference type="ChEBI" id="CHEBI:29105"/>
        <note>catalytic</note>
    </ligand>
</feature>
<evidence type="ECO:0000256" key="6">
    <source>
        <dbReference type="ARBA" id="ARBA00022723"/>
    </source>
</evidence>
<dbReference type="GO" id="GO:0046872">
    <property type="term" value="F:metal ion binding"/>
    <property type="evidence" value="ECO:0007669"/>
    <property type="project" value="UniProtKB-UniRule"/>
</dbReference>
<gene>
    <name evidence="19" type="ORF">C7B65_11260</name>
</gene>
<keyword evidence="9 14" id="KW-0862">Zinc</keyword>
<dbReference type="CDD" id="cd06164">
    <property type="entry name" value="S2P-M50_SpoIVFB_CBS"/>
    <property type="match status" value="1"/>
</dbReference>
<dbReference type="Pfam" id="PF00571">
    <property type="entry name" value="CBS"/>
    <property type="match status" value="1"/>
</dbReference>